<dbReference type="GO" id="GO:0008033">
    <property type="term" value="P:tRNA processing"/>
    <property type="evidence" value="ECO:0007669"/>
    <property type="project" value="UniProtKB-KW"/>
</dbReference>
<dbReference type="CDD" id="cd04595">
    <property type="entry name" value="CBS_pair_DHH_polyA_Pol_assoc"/>
    <property type="match status" value="1"/>
</dbReference>
<evidence type="ECO:0000256" key="7">
    <source>
        <dbReference type="ARBA" id="ARBA00022884"/>
    </source>
</evidence>
<evidence type="ECO:0000313" key="13">
    <source>
        <dbReference type="Proteomes" id="UP000002630"/>
    </source>
</evidence>
<dbReference type="PANTHER" id="PTHR47788">
    <property type="entry name" value="POLYA POLYMERASE"/>
    <property type="match status" value="1"/>
</dbReference>
<evidence type="ECO:0000256" key="9">
    <source>
        <dbReference type="SAM" id="MobiDB-lite"/>
    </source>
</evidence>
<evidence type="ECO:0000256" key="4">
    <source>
        <dbReference type="ARBA" id="ARBA00022723"/>
    </source>
</evidence>
<keyword evidence="8" id="KW-0129">CBS domain</keyword>
<dbReference type="STRING" id="2880.D8LQ45"/>
<evidence type="ECO:0000256" key="2">
    <source>
        <dbReference type="ARBA" id="ARBA00022694"/>
    </source>
</evidence>
<gene>
    <name evidence="12" type="ORF">Esi_0059_0033</name>
</gene>
<dbReference type="Gene3D" id="3.10.580.10">
    <property type="entry name" value="CBS-domain"/>
    <property type="match status" value="2"/>
</dbReference>
<keyword evidence="6" id="KW-0460">Magnesium</keyword>
<dbReference type="OrthoDB" id="418595at2759"/>
<keyword evidence="4" id="KW-0479">Metal-binding</keyword>
<comment type="cofactor">
    <cofactor evidence="1">
        <name>Mg(2+)</name>
        <dbReference type="ChEBI" id="CHEBI:18420"/>
    </cofactor>
</comment>
<feature type="signal peptide" evidence="10">
    <location>
        <begin position="1"/>
        <end position="18"/>
    </location>
</feature>
<dbReference type="GO" id="GO:0003723">
    <property type="term" value="F:RNA binding"/>
    <property type="evidence" value="ECO:0007669"/>
    <property type="project" value="UniProtKB-KW"/>
</dbReference>
<feature type="domain" description="CBS" evidence="11">
    <location>
        <begin position="516"/>
        <end position="574"/>
    </location>
</feature>
<feature type="compositionally biased region" description="Basic residues" evidence="9">
    <location>
        <begin position="42"/>
        <end position="60"/>
    </location>
</feature>
<name>D8LQ45_ECTSI</name>
<dbReference type="InterPro" id="IPR001667">
    <property type="entry name" value="DDH_dom"/>
</dbReference>
<evidence type="ECO:0000256" key="6">
    <source>
        <dbReference type="ARBA" id="ARBA00022842"/>
    </source>
</evidence>
<feature type="domain" description="CBS" evidence="11">
    <location>
        <begin position="579"/>
        <end position="637"/>
    </location>
</feature>
<feature type="compositionally biased region" description="Low complexity" evidence="9">
    <location>
        <begin position="89"/>
        <end position="100"/>
    </location>
</feature>
<keyword evidence="10" id="KW-0732">Signal</keyword>
<evidence type="ECO:0000256" key="3">
    <source>
        <dbReference type="ARBA" id="ARBA00022695"/>
    </source>
</evidence>
<evidence type="ECO:0000256" key="10">
    <source>
        <dbReference type="SAM" id="SignalP"/>
    </source>
</evidence>
<feature type="region of interest" description="Disordered" evidence="9">
    <location>
        <begin position="137"/>
        <end position="174"/>
    </location>
</feature>
<dbReference type="PANTHER" id="PTHR47788:SF1">
    <property type="entry name" value="A-ADDING TRNA NUCLEOTIDYLTRANSFERASE"/>
    <property type="match status" value="1"/>
</dbReference>
<evidence type="ECO:0000256" key="8">
    <source>
        <dbReference type="PROSITE-ProRule" id="PRU00703"/>
    </source>
</evidence>
<dbReference type="SUPFAM" id="SSF64182">
    <property type="entry name" value="DHH phosphoesterases"/>
    <property type="match status" value="1"/>
</dbReference>
<dbReference type="OMA" id="QMYREIV"/>
<keyword evidence="13" id="KW-1185">Reference proteome</keyword>
<evidence type="ECO:0000256" key="1">
    <source>
        <dbReference type="ARBA" id="ARBA00001946"/>
    </source>
</evidence>
<accession>D8LQ45</accession>
<dbReference type="GO" id="GO:0000166">
    <property type="term" value="F:nucleotide binding"/>
    <property type="evidence" value="ECO:0007669"/>
    <property type="project" value="UniProtKB-KW"/>
</dbReference>
<dbReference type="Pfam" id="PF01368">
    <property type="entry name" value="DHH"/>
    <property type="match status" value="1"/>
</dbReference>
<dbReference type="GO" id="GO:0046872">
    <property type="term" value="F:metal ion binding"/>
    <property type="evidence" value="ECO:0007669"/>
    <property type="project" value="UniProtKB-KW"/>
</dbReference>
<feature type="compositionally biased region" description="Gly residues" evidence="9">
    <location>
        <begin position="101"/>
        <end position="110"/>
    </location>
</feature>
<keyword evidence="3" id="KW-0548">Nucleotidyltransferase</keyword>
<proteinExistence type="predicted"/>
<dbReference type="AlphaFoldDB" id="D8LQ45"/>
<organism evidence="12 13">
    <name type="scientific">Ectocarpus siliculosus</name>
    <name type="common">Brown alga</name>
    <name type="synonym">Conferva siliculosa</name>
    <dbReference type="NCBI Taxonomy" id="2880"/>
    <lineage>
        <taxon>Eukaryota</taxon>
        <taxon>Sar</taxon>
        <taxon>Stramenopiles</taxon>
        <taxon>Ochrophyta</taxon>
        <taxon>PX clade</taxon>
        <taxon>Phaeophyceae</taxon>
        <taxon>Ectocarpales</taxon>
        <taxon>Ectocarpaceae</taxon>
        <taxon>Ectocarpus</taxon>
    </lineage>
</organism>
<dbReference type="InterPro" id="IPR046342">
    <property type="entry name" value="CBS_dom_sf"/>
</dbReference>
<sequence length="666" mass="72152">MCQRLAVPFLLIVQASLGYCPPNALRTTDTSAPSWFNGHPSARQRRSSHSRHQQRPRGTGRRGSSSNPSATCHATHLHHQQGPGRNQRAGSGSAIAAASGSGSGGEGGCRGDGGVTGAAVGGRRRRTFLTGLRAKRVAGEGVSEEQEKARAAHRARLAARPKPPPREHVPPPPNTQALNVVLTHTTADFDTLAAAVGLAKLWQDERPDDECCVCLPRGTHPVVKRFLTLHKNLFPIKALRDIDHDRIFRVGLVDAQKIDRIGTAASLLANATEVHVVDHHNEQSSDINATSIVIEEVGSVSTIITEKLQERGLQMEEAEATLLALGVHSDTGSLTFDSATARDAVALAWLMEQGSSQQAIAEYGHAALSQEQQSTLTECINNLNRTSLNGATVSTALVQLDSYVNGMAAVAQNVLDVTDSDVFMLGAHFPQKLGRDPTHMVVIGRARPRVSKVNLDDLMSNYGGGGHRKAAAASLRLSSVTMRGGEPATAAGIMQDLVDRIFVEQISELEVAEDIMTAPVQTCGATESIEEVSKVLSRHDIRGMPVVDEEGKVLGLISCKEVEKTVKLGRQHELVKGWMKEQFPVADAQDPLHEVEEKFIKGDLGRLPVVREGKLVGLITRADMLRQHRFYEGLHYENRAFATPVDSPVRKMLANLRKTLKKYDEE</sequence>
<dbReference type="Pfam" id="PF00571">
    <property type="entry name" value="CBS"/>
    <property type="match status" value="2"/>
</dbReference>
<keyword evidence="3" id="KW-0808">Transferase</keyword>
<keyword evidence="5" id="KW-0547">Nucleotide-binding</keyword>
<dbReference type="InterPro" id="IPR052390">
    <property type="entry name" value="tRNA_nt/polyA_polymerase"/>
</dbReference>
<reference evidence="12 13" key="1">
    <citation type="journal article" date="2010" name="Nature">
        <title>The Ectocarpus genome and the independent evolution of multicellularity in brown algae.</title>
        <authorList>
            <person name="Cock J.M."/>
            <person name="Sterck L."/>
            <person name="Rouze P."/>
            <person name="Scornet D."/>
            <person name="Allen A.E."/>
            <person name="Amoutzias G."/>
            <person name="Anthouard V."/>
            <person name="Artiguenave F."/>
            <person name="Aury J.M."/>
            <person name="Badger J.H."/>
            <person name="Beszteri B."/>
            <person name="Billiau K."/>
            <person name="Bonnet E."/>
            <person name="Bothwell J.H."/>
            <person name="Bowler C."/>
            <person name="Boyen C."/>
            <person name="Brownlee C."/>
            <person name="Carrano C.J."/>
            <person name="Charrier B."/>
            <person name="Cho G.Y."/>
            <person name="Coelho S.M."/>
            <person name="Collen J."/>
            <person name="Corre E."/>
            <person name="Da Silva C."/>
            <person name="Delage L."/>
            <person name="Delaroque N."/>
            <person name="Dittami S.M."/>
            <person name="Doulbeau S."/>
            <person name="Elias M."/>
            <person name="Farnham G."/>
            <person name="Gachon C.M."/>
            <person name="Gschloessl B."/>
            <person name="Heesch S."/>
            <person name="Jabbari K."/>
            <person name="Jubin C."/>
            <person name="Kawai H."/>
            <person name="Kimura K."/>
            <person name="Kloareg B."/>
            <person name="Kupper F.C."/>
            <person name="Lang D."/>
            <person name="Le Bail A."/>
            <person name="Leblanc C."/>
            <person name="Lerouge P."/>
            <person name="Lohr M."/>
            <person name="Lopez P.J."/>
            <person name="Martens C."/>
            <person name="Maumus F."/>
            <person name="Michel G."/>
            <person name="Miranda-Saavedra D."/>
            <person name="Morales J."/>
            <person name="Moreau H."/>
            <person name="Motomura T."/>
            <person name="Nagasato C."/>
            <person name="Napoli C.A."/>
            <person name="Nelson D.R."/>
            <person name="Nyvall-Collen P."/>
            <person name="Peters A.F."/>
            <person name="Pommier C."/>
            <person name="Potin P."/>
            <person name="Poulain J."/>
            <person name="Quesneville H."/>
            <person name="Read B."/>
            <person name="Rensing S.A."/>
            <person name="Ritter A."/>
            <person name="Rousvoal S."/>
            <person name="Samanta M."/>
            <person name="Samson G."/>
            <person name="Schroeder D.C."/>
            <person name="Segurens B."/>
            <person name="Strittmatter M."/>
            <person name="Tonon T."/>
            <person name="Tregear J.W."/>
            <person name="Valentin K."/>
            <person name="von Dassow P."/>
            <person name="Yamagishi T."/>
            <person name="Van de Peer Y."/>
            <person name="Wincker P."/>
        </authorList>
    </citation>
    <scope>NUCLEOTIDE SEQUENCE [LARGE SCALE GENOMIC DNA]</scope>
    <source>
        <strain evidence="13">Ec32 / CCAP1310/4</strain>
    </source>
</reference>
<keyword evidence="2" id="KW-0819">tRNA processing</keyword>
<dbReference type="InterPro" id="IPR038763">
    <property type="entry name" value="DHH_sf"/>
</dbReference>
<dbReference type="PROSITE" id="PS51371">
    <property type="entry name" value="CBS"/>
    <property type="match status" value="2"/>
</dbReference>
<feature type="chain" id="PRO_5003117377" evidence="10">
    <location>
        <begin position="19"/>
        <end position="666"/>
    </location>
</feature>
<dbReference type="EMBL" id="FN648807">
    <property type="protein sequence ID" value="CBN77425.1"/>
    <property type="molecule type" value="Genomic_DNA"/>
</dbReference>
<dbReference type="SMART" id="SM00116">
    <property type="entry name" value="CBS"/>
    <property type="match status" value="2"/>
</dbReference>
<dbReference type="eggNOG" id="ENOG502R7NG">
    <property type="taxonomic scope" value="Eukaryota"/>
</dbReference>
<evidence type="ECO:0000256" key="5">
    <source>
        <dbReference type="ARBA" id="ARBA00022741"/>
    </source>
</evidence>
<evidence type="ECO:0000313" key="12">
    <source>
        <dbReference type="EMBL" id="CBN77425.1"/>
    </source>
</evidence>
<dbReference type="EMBL" id="FN649752">
    <property type="protein sequence ID" value="CBN77425.1"/>
    <property type="molecule type" value="Genomic_DNA"/>
</dbReference>
<evidence type="ECO:0000259" key="11">
    <source>
        <dbReference type="PROSITE" id="PS51371"/>
    </source>
</evidence>
<dbReference type="Proteomes" id="UP000002630">
    <property type="component" value="Linkage Group LG27"/>
</dbReference>
<dbReference type="InParanoid" id="D8LQ45"/>
<dbReference type="GO" id="GO:0016779">
    <property type="term" value="F:nucleotidyltransferase activity"/>
    <property type="evidence" value="ECO:0007669"/>
    <property type="project" value="UniProtKB-KW"/>
</dbReference>
<dbReference type="Gene3D" id="3.90.1640.10">
    <property type="entry name" value="inorganic pyrophosphatase (n-terminal core)"/>
    <property type="match status" value="1"/>
</dbReference>
<keyword evidence="7" id="KW-0694">RNA-binding</keyword>
<protein>
    <submittedName>
        <fullName evidence="12">Phosphoesterase, RecJ-like protein</fullName>
    </submittedName>
</protein>
<feature type="region of interest" description="Disordered" evidence="9">
    <location>
        <begin position="29"/>
        <end position="110"/>
    </location>
</feature>
<dbReference type="InterPro" id="IPR000644">
    <property type="entry name" value="CBS_dom"/>
</dbReference>
<dbReference type="SUPFAM" id="SSF54631">
    <property type="entry name" value="CBS-domain pair"/>
    <property type="match status" value="1"/>
</dbReference>